<dbReference type="InterPro" id="IPR013096">
    <property type="entry name" value="Cupin_2"/>
</dbReference>
<dbReference type="Pfam" id="PF07883">
    <property type="entry name" value="Cupin_2"/>
    <property type="match status" value="1"/>
</dbReference>
<dbReference type="PANTHER" id="PTHR40112:SF1">
    <property type="entry name" value="H2HPP ISOMERASE"/>
    <property type="match status" value="1"/>
</dbReference>
<accession>A0A382BJ32</accession>
<dbReference type="EMBL" id="UINC01029816">
    <property type="protein sequence ID" value="SVB13187.1"/>
    <property type="molecule type" value="Genomic_DNA"/>
</dbReference>
<name>A0A382BJ32_9ZZZZ</name>
<feature type="domain" description="Cupin type-2" evidence="2">
    <location>
        <begin position="51"/>
        <end position="120"/>
    </location>
</feature>
<gene>
    <name evidence="3" type="ORF">METZ01_LOCUS166041</name>
</gene>
<protein>
    <recommendedName>
        <fullName evidence="2">Cupin type-2 domain-containing protein</fullName>
    </recommendedName>
</protein>
<organism evidence="3">
    <name type="scientific">marine metagenome</name>
    <dbReference type="NCBI Taxonomy" id="408172"/>
    <lineage>
        <taxon>unclassified sequences</taxon>
        <taxon>metagenomes</taxon>
        <taxon>ecological metagenomes</taxon>
    </lineage>
</organism>
<dbReference type="SUPFAM" id="SSF51182">
    <property type="entry name" value="RmlC-like cupins"/>
    <property type="match status" value="1"/>
</dbReference>
<evidence type="ECO:0000313" key="3">
    <source>
        <dbReference type="EMBL" id="SVB13187.1"/>
    </source>
</evidence>
<dbReference type="InterPro" id="IPR052535">
    <property type="entry name" value="Bacilysin_H2HPP_isomerase"/>
</dbReference>
<feature type="compositionally biased region" description="Polar residues" evidence="1">
    <location>
        <begin position="1"/>
        <end position="13"/>
    </location>
</feature>
<feature type="region of interest" description="Disordered" evidence="1">
    <location>
        <begin position="1"/>
        <end position="42"/>
    </location>
</feature>
<proteinExistence type="predicted"/>
<dbReference type="InterPro" id="IPR014710">
    <property type="entry name" value="RmlC-like_jellyroll"/>
</dbReference>
<dbReference type="PANTHER" id="PTHR40112">
    <property type="entry name" value="H2HPP ISOMERASE"/>
    <property type="match status" value="1"/>
</dbReference>
<dbReference type="Gene3D" id="2.60.120.10">
    <property type="entry name" value="Jelly Rolls"/>
    <property type="match status" value="1"/>
</dbReference>
<dbReference type="InterPro" id="IPR011051">
    <property type="entry name" value="RmlC_Cupin_sf"/>
</dbReference>
<evidence type="ECO:0000259" key="2">
    <source>
        <dbReference type="Pfam" id="PF07883"/>
    </source>
</evidence>
<dbReference type="AlphaFoldDB" id="A0A382BJ32"/>
<reference evidence="3" key="1">
    <citation type="submission" date="2018-05" db="EMBL/GenBank/DDBJ databases">
        <authorList>
            <person name="Lanie J.A."/>
            <person name="Ng W.-L."/>
            <person name="Kazmierczak K.M."/>
            <person name="Andrzejewski T.M."/>
            <person name="Davidsen T.M."/>
            <person name="Wayne K.J."/>
            <person name="Tettelin H."/>
            <person name="Glass J.I."/>
            <person name="Rusch D."/>
            <person name="Podicherti R."/>
            <person name="Tsui H.-C.T."/>
            <person name="Winkler M.E."/>
        </authorList>
    </citation>
    <scope>NUCLEOTIDE SEQUENCE</scope>
</reference>
<evidence type="ECO:0000256" key="1">
    <source>
        <dbReference type="SAM" id="MobiDB-lite"/>
    </source>
</evidence>
<sequence>MTASRISNDTQKPQVFHGTQPLGTTAQTRGMERRPGIDGSTAGANRIWMGHVTCVPNELGPPHHHGEAETAAYVLSGNIRVYFGEDFKEYVDAGPGDYLFVPANTPHIEGNVTDEPAEAVLTRSPDNIVVNLGE</sequence>